<keyword evidence="2" id="KW-1185">Reference proteome</keyword>
<proteinExistence type="predicted"/>
<evidence type="ECO:0000313" key="2">
    <source>
        <dbReference type="Proteomes" id="UP000225448"/>
    </source>
</evidence>
<dbReference type="Proteomes" id="UP000225448">
    <property type="component" value="Segment"/>
</dbReference>
<organism evidence="1 2">
    <name type="scientific">Pseudomonas phage Phabio</name>
    <dbReference type="NCBI Taxonomy" id="2006668"/>
    <lineage>
        <taxon>Viruses</taxon>
        <taxon>Duplodnaviria</taxon>
        <taxon>Heunggongvirae</taxon>
        <taxon>Uroviricota</taxon>
        <taxon>Caudoviricetes</taxon>
        <taxon>Chimalliviridae</taxon>
        <taxon>Phabiovirus</taxon>
        <taxon>Phabiovirus phabio</taxon>
    </lineage>
</organism>
<reference evidence="1 2" key="1">
    <citation type="submission" date="2017-05" db="EMBL/GenBank/DDBJ databases">
        <authorList>
            <person name="Song R."/>
            <person name="Chenine A.L."/>
            <person name="Ruprecht R.M."/>
        </authorList>
    </citation>
    <scope>NUCLEOTIDE SEQUENCE [LARGE SCALE GENOMIC DNA]</scope>
</reference>
<sequence length="450" mass="50560">MGPKMKLRDFFLLGVKAGMGRKRAWMNLLFNVVYESNLKRPIMYQPHIENDEMYFYMPDSNEKIYIEDYIPGRAPLHFLDEFILKAGDLSNYPEGPDIRTTYGNVFTNQMCLIETVGNAFPFQTGVFPAAKLGGLILENAVDNREDGDTTTFHPEPGKFYIWQYTKFCEYCMALPGYADGLVTSTTRASLQGNDDWFAVRDKWIKDNHDRLTDPAAVAELSVIADKMDDEYLKDDESFLYYKSKKKLAGCRRKLHYFFGGESPFSDGTTVELIAKSLEEGLDMDKLPVMNNSLRFGSYNRGSQTALGGESTKTIYRMVGTIRIVEHDCKTWLGTPVMVTKFNGKGFIGYTYIEDGHNILITKDNLNDIMGRKVNLRGPMTCKTGRDPSSGLIGTGRNICAVCAGSDLAENPHAVPAATAGVGGRFLSVFMSKMHSSTLTTVKWDMHRRLS</sequence>
<protein>
    <submittedName>
        <fullName evidence="1">Putative RNA polymerase beta subunit</fullName>
    </submittedName>
</protein>
<gene>
    <name evidence="1" type="ORF">PHABIO_124</name>
</gene>
<dbReference type="EMBL" id="MF042360">
    <property type="protein sequence ID" value="ARV76755.1"/>
    <property type="molecule type" value="Genomic_DNA"/>
</dbReference>
<evidence type="ECO:0000313" key="1">
    <source>
        <dbReference type="EMBL" id="ARV76755.1"/>
    </source>
</evidence>
<name>A0A1Y0SWA3_9CAUD</name>
<accession>A0A1Y0SWA3</accession>